<proteinExistence type="predicted"/>
<comment type="caution">
    <text evidence="3">The sequence shown here is derived from an EMBL/GenBank/DDBJ whole genome shotgun (WGS) entry which is preliminary data.</text>
</comment>
<protein>
    <recommendedName>
        <fullName evidence="5">DUF4190 domain-containing protein</fullName>
    </recommendedName>
</protein>
<evidence type="ECO:0000313" key="4">
    <source>
        <dbReference type="Proteomes" id="UP001500305"/>
    </source>
</evidence>
<feature type="transmembrane region" description="Helical" evidence="2">
    <location>
        <begin position="68"/>
        <end position="97"/>
    </location>
</feature>
<feature type="compositionally biased region" description="Low complexity" evidence="1">
    <location>
        <begin position="23"/>
        <end position="41"/>
    </location>
</feature>
<dbReference type="Proteomes" id="UP001500305">
    <property type="component" value="Unassembled WGS sequence"/>
</dbReference>
<sequence length="136" mass="14081">MSNPYQTPPSDPYGGYGGPPQQPYGAPQYQQQPQPGYGYPQQPVPQQPFTAPPLAQTPQRDSYATASVVLGFLAIVLSCAYLGFLGLIGLGLGIAALNRSAATGTGRGVAVGGIVLNALGILISVAMVVLFTVIYK</sequence>
<evidence type="ECO:0000313" key="3">
    <source>
        <dbReference type="EMBL" id="GAA2254913.1"/>
    </source>
</evidence>
<gene>
    <name evidence="3" type="ORF">GCM10010430_43350</name>
</gene>
<feature type="transmembrane region" description="Helical" evidence="2">
    <location>
        <begin position="109"/>
        <end position="135"/>
    </location>
</feature>
<dbReference type="EMBL" id="BAAATR010000019">
    <property type="protein sequence ID" value="GAA2254913.1"/>
    <property type="molecule type" value="Genomic_DNA"/>
</dbReference>
<keyword evidence="4" id="KW-1185">Reference proteome</keyword>
<feature type="compositionally biased region" description="Pro residues" evidence="1">
    <location>
        <begin position="1"/>
        <end position="11"/>
    </location>
</feature>
<evidence type="ECO:0000256" key="2">
    <source>
        <dbReference type="SAM" id="Phobius"/>
    </source>
</evidence>
<keyword evidence="2" id="KW-0812">Transmembrane</keyword>
<reference evidence="3 4" key="1">
    <citation type="journal article" date="2019" name="Int. J. Syst. Evol. Microbiol.">
        <title>The Global Catalogue of Microorganisms (GCM) 10K type strain sequencing project: providing services to taxonomists for standard genome sequencing and annotation.</title>
        <authorList>
            <consortium name="The Broad Institute Genomics Platform"/>
            <consortium name="The Broad Institute Genome Sequencing Center for Infectious Disease"/>
            <person name="Wu L."/>
            <person name="Ma J."/>
        </authorList>
    </citation>
    <scope>NUCLEOTIDE SEQUENCE [LARGE SCALE GENOMIC DNA]</scope>
    <source>
        <strain evidence="3 4">JCM 7356</strain>
    </source>
</reference>
<keyword evidence="2" id="KW-0472">Membrane</keyword>
<dbReference type="RefSeq" id="WP_344638112.1">
    <property type="nucleotide sequence ID" value="NZ_BAAATR010000019.1"/>
</dbReference>
<organism evidence="3 4">
    <name type="scientific">Kitasatospora cystarginea</name>
    <dbReference type="NCBI Taxonomy" id="58350"/>
    <lineage>
        <taxon>Bacteria</taxon>
        <taxon>Bacillati</taxon>
        <taxon>Actinomycetota</taxon>
        <taxon>Actinomycetes</taxon>
        <taxon>Kitasatosporales</taxon>
        <taxon>Streptomycetaceae</taxon>
        <taxon>Kitasatospora</taxon>
    </lineage>
</organism>
<keyword evidence="2" id="KW-1133">Transmembrane helix</keyword>
<evidence type="ECO:0000256" key="1">
    <source>
        <dbReference type="SAM" id="MobiDB-lite"/>
    </source>
</evidence>
<evidence type="ECO:0008006" key="5">
    <source>
        <dbReference type="Google" id="ProtNLM"/>
    </source>
</evidence>
<feature type="region of interest" description="Disordered" evidence="1">
    <location>
        <begin position="1"/>
        <end position="58"/>
    </location>
</feature>
<name>A0ABN3EDU0_9ACTN</name>
<accession>A0ABN3EDU0</accession>